<dbReference type="InterPro" id="IPR011054">
    <property type="entry name" value="Rudment_hybrid_motif"/>
</dbReference>
<sequence>MKRLLIANRGEIAVRIIRAAKELGMTTILAHSSADKSSLAAMLADECVEIGPAAAAKSYLNVPVILQAALDVRADAIHPGYGFLAENAHFARQVQAAGMIFVGPDADTIDMMGDKAQARATAIAAGVPVVPGSEGVLTDMATALLAAQEVGFPLMIKASAGGGGKGIRIVEDPEDFAKEFEAAQREGLGAFGDNAMYLERFISQARHIEVQVLGDGESVVHLFDRECSLQRRRQKILEEAPSPALDDATRSKICESAVALAQSVNYKGAGTMEYLFDDRSGEFFFIEMNTRIQVEHPITEMITGVDLIREMLLIAFGDQLKLKQEDIHIKGAAIECRINAEDPANNFQPNIGTIQKLTWATGPGVRIDSMLYEGYGVSPFYDSMLAKVIVWDNTRADALKRMKRVLAECEIEGLKTTLPLHQMLVDDADVHASQFHTNWLEHWLHHQYSASPSSL</sequence>
<keyword evidence="11" id="KW-1185">Reference proteome</keyword>
<dbReference type="SUPFAM" id="SSF51246">
    <property type="entry name" value="Rudiment single hybrid motif"/>
    <property type="match status" value="1"/>
</dbReference>
<comment type="function">
    <text evidence="1">This protein is a component of the acetyl coenzyme A carboxylase complex; first, biotin carboxylase catalyzes the carboxylation of the carrier protein and then the transcarboxylase transfers the carboxyl group to form malonyl-CoA.</text>
</comment>
<dbReference type="EMBL" id="CP091511">
    <property type="protein sequence ID" value="UOO89732.1"/>
    <property type="molecule type" value="Genomic_DNA"/>
</dbReference>
<protein>
    <recommendedName>
        <fullName evidence="2">biotin carboxylase</fullName>
        <ecNumber evidence="2">6.3.4.14</ecNumber>
    </recommendedName>
</protein>
<dbReference type="PANTHER" id="PTHR48095:SF2">
    <property type="entry name" value="BIOTIN CARBOXYLASE, CHLOROPLASTIC"/>
    <property type="match status" value="1"/>
</dbReference>
<name>A0ABY4E2H6_9NEIS</name>
<evidence type="ECO:0000256" key="5">
    <source>
        <dbReference type="ARBA" id="ARBA00022840"/>
    </source>
</evidence>
<evidence type="ECO:0000256" key="2">
    <source>
        <dbReference type="ARBA" id="ARBA00013263"/>
    </source>
</evidence>
<dbReference type="InterPro" id="IPR011761">
    <property type="entry name" value="ATP-grasp"/>
</dbReference>
<dbReference type="SMART" id="SM00878">
    <property type="entry name" value="Biotin_carb_C"/>
    <property type="match status" value="1"/>
</dbReference>
<feature type="domain" description="Biotin carboxylation" evidence="9">
    <location>
        <begin position="1"/>
        <end position="445"/>
    </location>
</feature>
<comment type="catalytic activity">
    <reaction evidence="6">
        <text>N(6)-biotinyl-L-lysyl-[protein] + hydrogencarbonate + ATP = N(6)-carboxybiotinyl-L-lysyl-[protein] + ADP + phosphate + H(+)</text>
        <dbReference type="Rhea" id="RHEA:13501"/>
        <dbReference type="Rhea" id="RHEA-COMP:10505"/>
        <dbReference type="Rhea" id="RHEA-COMP:10506"/>
        <dbReference type="ChEBI" id="CHEBI:15378"/>
        <dbReference type="ChEBI" id="CHEBI:17544"/>
        <dbReference type="ChEBI" id="CHEBI:30616"/>
        <dbReference type="ChEBI" id="CHEBI:43474"/>
        <dbReference type="ChEBI" id="CHEBI:83144"/>
        <dbReference type="ChEBI" id="CHEBI:83145"/>
        <dbReference type="ChEBI" id="CHEBI:456216"/>
        <dbReference type="EC" id="6.3.4.14"/>
    </reaction>
</comment>
<keyword evidence="4 7" id="KW-0547">Nucleotide-binding</keyword>
<dbReference type="SUPFAM" id="SSF56059">
    <property type="entry name" value="Glutathione synthetase ATP-binding domain-like"/>
    <property type="match status" value="1"/>
</dbReference>
<dbReference type="Pfam" id="PF00289">
    <property type="entry name" value="Biotin_carb_N"/>
    <property type="match status" value="1"/>
</dbReference>
<dbReference type="EC" id="6.3.4.14" evidence="2"/>
<dbReference type="InterPro" id="IPR005481">
    <property type="entry name" value="BC-like_N"/>
</dbReference>
<evidence type="ECO:0000313" key="10">
    <source>
        <dbReference type="EMBL" id="UOO89732.1"/>
    </source>
</evidence>
<dbReference type="InterPro" id="IPR051602">
    <property type="entry name" value="ACC_Biotin_Carboxylase"/>
</dbReference>
<dbReference type="NCBIfam" id="NF006367">
    <property type="entry name" value="PRK08591.1"/>
    <property type="match status" value="1"/>
</dbReference>
<evidence type="ECO:0000256" key="6">
    <source>
        <dbReference type="ARBA" id="ARBA00048600"/>
    </source>
</evidence>
<proteinExistence type="predicted"/>
<dbReference type="Gene3D" id="3.30.470.20">
    <property type="entry name" value="ATP-grasp fold, B domain"/>
    <property type="match status" value="1"/>
</dbReference>
<evidence type="ECO:0000256" key="3">
    <source>
        <dbReference type="ARBA" id="ARBA00022598"/>
    </source>
</evidence>
<gene>
    <name evidence="10" type="ORF">LVJ82_01710</name>
</gene>
<dbReference type="PANTHER" id="PTHR48095">
    <property type="entry name" value="PYRUVATE CARBOXYLASE SUBUNIT A"/>
    <property type="match status" value="1"/>
</dbReference>
<feature type="domain" description="ATP-grasp" evidence="8">
    <location>
        <begin position="119"/>
        <end position="316"/>
    </location>
</feature>
<dbReference type="Pfam" id="PF02785">
    <property type="entry name" value="Biotin_carb_C"/>
    <property type="match status" value="1"/>
</dbReference>
<dbReference type="Proteomes" id="UP000832011">
    <property type="component" value="Chromosome"/>
</dbReference>
<dbReference type="PROSITE" id="PS50975">
    <property type="entry name" value="ATP_GRASP"/>
    <property type="match status" value="1"/>
</dbReference>
<evidence type="ECO:0000256" key="4">
    <source>
        <dbReference type="ARBA" id="ARBA00022741"/>
    </source>
</evidence>
<evidence type="ECO:0000256" key="1">
    <source>
        <dbReference type="ARBA" id="ARBA00003761"/>
    </source>
</evidence>
<dbReference type="InterPro" id="IPR016185">
    <property type="entry name" value="PreATP-grasp_dom_sf"/>
</dbReference>
<keyword evidence="5 7" id="KW-0067">ATP-binding</keyword>
<dbReference type="NCBIfam" id="NF009471">
    <property type="entry name" value="PRK12833.1"/>
    <property type="match status" value="1"/>
</dbReference>
<dbReference type="InterPro" id="IPR005479">
    <property type="entry name" value="CPAse_ATP-bd"/>
</dbReference>
<dbReference type="SUPFAM" id="SSF52440">
    <property type="entry name" value="PreATP-grasp domain"/>
    <property type="match status" value="1"/>
</dbReference>
<dbReference type="PROSITE" id="PS00866">
    <property type="entry name" value="CPSASE_1"/>
    <property type="match status" value="1"/>
</dbReference>
<evidence type="ECO:0000259" key="8">
    <source>
        <dbReference type="PROSITE" id="PS50975"/>
    </source>
</evidence>
<reference evidence="10 11" key="1">
    <citation type="journal article" date="2022" name="Res Sq">
        <title>Evolution of multicellular longitudinally dividing oral cavity symbionts (Neisseriaceae).</title>
        <authorList>
            <person name="Nyongesa S."/>
            <person name="Weber P."/>
            <person name="Bernet E."/>
            <person name="Pullido F."/>
            <person name="Nieckarz M."/>
            <person name="Delaby M."/>
            <person name="Nieves C."/>
            <person name="Viehboeck T."/>
            <person name="Krause N."/>
            <person name="Rivera-Millot A."/>
            <person name="Nakamura A."/>
            <person name="Vischer N."/>
            <person name="VanNieuwenhze M."/>
            <person name="Brun Y."/>
            <person name="Cava F."/>
            <person name="Bulgheresi S."/>
            <person name="Veyrier F."/>
        </authorList>
    </citation>
    <scope>NUCLEOTIDE SEQUENCE [LARGE SCALE GENOMIC DNA]</scope>
    <source>
        <strain evidence="10 11">SN4</strain>
    </source>
</reference>
<keyword evidence="3" id="KW-0436">Ligase</keyword>
<organism evidence="10 11">
    <name type="scientific">Vitreoscilla massiliensis</name>
    <dbReference type="NCBI Taxonomy" id="1689272"/>
    <lineage>
        <taxon>Bacteria</taxon>
        <taxon>Pseudomonadati</taxon>
        <taxon>Pseudomonadota</taxon>
        <taxon>Betaproteobacteria</taxon>
        <taxon>Neisseriales</taxon>
        <taxon>Neisseriaceae</taxon>
        <taxon>Vitreoscilla</taxon>
    </lineage>
</organism>
<evidence type="ECO:0000259" key="9">
    <source>
        <dbReference type="PROSITE" id="PS50979"/>
    </source>
</evidence>
<dbReference type="PROSITE" id="PS50979">
    <property type="entry name" value="BC"/>
    <property type="match status" value="1"/>
</dbReference>
<dbReference type="InterPro" id="IPR011764">
    <property type="entry name" value="Biotin_carboxylation_dom"/>
</dbReference>
<evidence type="ECO:0000313" key="11">
    <source>
        <dbReference type="Proteomes" id="UP000832011"/>
    </source>
</evidence>
<dbReference type="PROSITE" id="PS00867">
    <property type="entry name" value="CPSASE_2"/>
    <property type="match status" value="1"/>
</dbReference>
<evidence type="ECO:0000256" key="7">
    <source>
        <dbReference type="PROSITE-ProRule" id="PRU00409"/>
    </source>
</evidence>
<dbReference type="InterPro" id="IPR005482">
    <property type="entry name" value="Biotin_COase_C"/>
</dbReference>
<accession>A0ABY4E2H6</accession>
<dbReference type="Pfam" id="PF02786">
    <property type="entry name" value="CPSase_L_D2"/>
    <property type="match status" value="1"/>
</dbReference>